<evidence type="ECO:0000313" key="2">
    <source>
        <dbReference type="Proteomes" id="UP000684084"/>
    </source>
</evidence>
<reference evidence="1" key="1">
    <citation type="submission" date="2020-05" db="EMBL/GenBank/DDBJ databases">
        <authorList>
            <person name="Rincon C."/>
            <person name="Sanders R I."/>
            <person name="Robbins C."/>
            <person name="Chaturvedi A."/>
        </authorList>
    </citation>
    <scope>NUCLEOTIDE SEQUENCE</scope>
    <source>
        <strain evidence="1">CHB12</strain>
    </source>
</reference>
<evidence type="ECO:0000313" key="1">
    <source>
        <dbReference type="EMBL" id="CAB5370257.1"/>
    </source>
</evidence>
<comment type="caution">
    <text evidence="1">The sequence shown here is derived from an EMBL/GenBank/DDBJ whole genome shotgun (WGS) entry which is preliminary data.</text>
</comment>
<dbReference type="AlphaFoldDB" id="A0A915ZD71"/>
<dbReference type="EMBL" id="CAGKOT010000027">
    <property type="protein sequence ID" value="CAB5370257.1"/>
    <property type="molecule type" value="Genomic_DNA"/>
</dbReference>
<dbReference type="OrthoDB" id="10327377at2759"/>
<organism evidence="1 2">
    <name type="scientific">Rhizophagus irregularis</name>
    <dbReference type="NCBI Taxonomy" id="588596"/>
    <lineage>
        <taxon>Eukaryota</taxon>
        <taxon>Fungi</taxon>
        <taxon>Fungi incertae sedis</taxon>
        <taxon>Mucoromycota</taxon>
        <taxon>Glomeromycotina</taxon>
        <taxon>Glomeromycetes</taxon>
        <taxon>Glomerales</taxon>
        <taxon>Glomeraceae</taxon>
        <taxon>Rhizophagus</taxon>
    </lineage>
</organism>
<name>A0A915ZD71_9GLOM</name>
<gene>
    <name evidence="1" type="ORF">CHRIB12_LOCUS12597</name>
</gene>
<dbReference type="VEuPathDB" id="FungiDB:RhiirFUN_020737"/>
<dbReference type="Proteomes" id="UP000684084">
    <property type="component" value="Unassembled WGS sequence"/>
</dbReference>
<protein>
    <submittedName>
        <fullName evidence="1">Uncharacterized protein</fullName>
    </submittedName>
</protein>
<accession>A0A915ZD71</accession>
<sequence length="74" mass="8715">MIKINVIACVLFVYFTSTSFTYLHGDKNLIRFKEDEDPNPNQDFNISYTLSCIIKYSNEELVKNLNEKKLSFKK</sequence>
<proteinExistence type="predicted"/>
<dbReference type="EMBL" id="CAGKOT010000027">
    <property type="protein sequence ID" value="CAB5370255.1"/>
    <property type="molecule type" value="Genomic_DNA"/>
</dbReference>